<gene>
    <name evidence="1" type="ORF">Vbra_138</name>
</gene>
<dbReference type="AlphaFoldDB" id="A0A0G4GPG7"/>
<dbReference type="Proteomes" id="UP000041254">
    <property type="component" value="Unassembled WGS sequence"/>
</dbReference>
<dbReference type="EMBL" id="CDMY01000745">
    <property type="protein sequence ID" value="CEM32073.1"/>
    <property type="molecule type" value="Genomic_DNA"/>
</dbReference>
<protein>
    <submittedName>
        <fullName evidence="1">Uncharacterized protein</fullName>
    </submittedName>
</protein>
<organism evidence="1 2">
    <name type="scientific">Vitrella brassicaformis (strain CCMP3155)</name>
    <dbReference type="NCBI Taxonomy" id="1169540"/>
    <lineage>
        <taxon>Eukaryota</taxon>
        <taxon>Sar</taxon>
        <taxon>Alveolata</taxon>
        <taxon>Colpodellida</taxon>
        <taxon>Vitrellaceae</taxon>
        <taxon>Vitrella</taxon>
    </lineage>
</organism>
<sequence>MWIVHEPAALLRETPSTISHSCTAWSHPPLTIMGSVGWRRMENTPLEWPGYILDPVPVRAGASSKHCYIRACISRVLPLNFASERDIDVLATRKGEKVLELSVKAGTGMAYRASKYP</sequence>
<dbReference type="VEuPathDB" id="CryptoDB:Vbra_138"/>
<proteinExistence type="predicted"/>
<evidence type="ECO:0000313" key="1">
    <source>
        <dbReference type="EMBL" id="CEM32073.1"/>
    </source>
</evidence>
<evidence type="ECO:0000313" key="2">
    <source>
        <dbReference type="Proteomes" id="UP000041254"/>
    </source>
</evidence>
<dbReference type="InParanoid" id="A0A0G4GPG7"/>
<reference evidence="1 2" key="1">
    <citation type="submission" date="2014-11" db="EMBL/GenBank/DDBJ databases">
        <authorList>
            <person name="Zhu J."/>
            <person name="Qi W."/>
            <person name="Song R."/>
        </authorList>
    </citation>
    <scope>NUCLEOTIDE SEQUENCE [LARGE SCALE GENOMIC DNA]</scope>
</reference>
<accession>A0A0G4GPG7</accession>
<keyword evidence="2" id="KW-1185">Reference proteome</keyword>
<name>A0A0G4GPG7_VITBC</name>